<dbReference type="EMBL" id="AP023420">
    <property type="protein sequence ID" value="BCK84647.1"/>
    <property type="molecule type" value="Genomic_DNA"/>
</dbReference>
<proteinExistence type="predicted"/>
<dbReference type="InterPro" id="IPR020449">
    <property type="entry name" value="Tscrpt_reg_AraC-type_HTH"/>
</dbReference>
<evidence type="ECO:0000256" key="1">
    <source>
        <dbReference type="ARBA" id="ARBA00023015"/>
    </source>
</evidence>
<dbReference type="PROSITE" id="PS00041">
    <property type="entry name" value="HTH_ARAC_FAMILY_1"/>
    <property type="match status" value="1"/>
</dbReference>
<name>A0A810QEF6_9FIRM</name>
<evidence type="ECO:0000256" key="4">
    <source>
        <dbReference type="SAM" id="Phobius"/>
    </source>
</evidence>
<dbReference type="PRINTS" id="PR00032">
    <property type="entry name" value="HTHARAC"/>
</dbReference>
<protein>
    <recommendedName>
        <fullName evidence="5">HTH araC/xylS-type domain-containing protein</fullName>
    </recommendedName>
</protein>
<dbReference type="SUPFAM" id="SSF46689">
    <property type="entry name" value="Homeodomain-like"/>
    <property type="match status" value="2"/>
</dbReference>
<feature type="transmembrane region" description="Helical" evidence="4">
    <location>
        <begin position="21"/>
        <end position="38"/>
    </location>
</feature>
<keyword evidence="3" id="KW-0804">Transcription</keyword>
<evidence type="ECO:0000256" key="2">
    <source>
        <dbReference type="ARBA" id="ARBA00023125"/>
    </source>
</evidence>
<gene>
    <name evidence="6" type="ORF">MM59RIKEN_19660</name>
</gene>
<dbReference type="GO" id="GO:0043565">
    <property type="term" value="F:sequence-specific DNA binding"/>
    <property type="evidence" value="ECO:0007669"/>
    <property type="project" value="InterPro"/>
</dbReference>
<keyword evidence="4" id="KW-1133">Transmembrane helix</keyword>
<dbReference type="KEGG" id="pfaa:MM59RIKEN_19660"/>
<feature type="domain" description="HTH araC/xylS-type" evidence="5">
    <location>
        <begin position="648"/>
        <end position="747"/>
    </location>
</feature>
<keyword evidence="2" id="KW-0238">DNA-binding</keyword>
<dbReference type="InterPro" id="IPR018060">
    <property type="entry name" value="HTH_AraC"/>
</dbReference>
<accession>A0A810QEF6</accession>
<keyword evidence="1" id="KW-0805">Transcription regulation</keyword>
<dbReference type="PROSITE" id="PS01124">
    <property type="entry name" value="HTH_ARAC_FAMILY_2"/>
    <property type="match status" value="1"/>
</dbReference>
<sequence length="750" mass="84889">MQNNQEKTRNSVFIKTLRRGVLCSLIPLLFMSTCIFVLDLQRSLEQLGSVTVNMLAQSDQMVHYMMEDVMRSISTLAKDPSVVDFSMRPYLRDTERNSNLCTLLSTLSDSYSYVEESILYSPYESLQISSSGLIAYGLQEELSDNFQQAKDTCTACMQISSVEGGMQKMFLTIGIPAYSNDPQAIAVLQIDPGAFFTLSMGGDLKDNIKRNLYISDRDGNLLFSDQELEFSQKITLPHSDLSTGSHLTLAGSALLRYSVFTNPQLGWRYTYVTGALSGNNSWLPLVIPLLISVLASCVIGLLLAYQSTKVLYSPLEQLISALPEPEAETSQDEYQRLAGYYDQLLNQRDEVYEQVEAIRPLLLKKFLVSLADSTQISRDEVLYQVRILEVPFQATLFNAFFLQIDNYYALPYSEQEKQELKAQMQAQISACASSIAYCAATELNDETLLIICNLHSEEPPEIGKQSFRALAEEIREELEGLWPITVTLGIGQICRCVEDLPLSCQRAKAALAYKLYRGQGSIIDFEEVQVEPHQIYYDFETVHQVVNRVRTGDGRGAVHLLQEIFRTFASQQQVPPKQVRAVLQYLTSGIGEIIQSAQLPLEPPAELESELSKKATLPDMEVWLTELCMRTAEAMRRTSSDRVRQNAERIKAYIDNNLTQDISLSSISEYVNYSPTYVSRVFRQHYGASYIDYLNSSRVKLSQELLSARGDLSVKEIGFQVGFNNLQSFFRIFKKYTGMTPLQYRERQDR</sequence>
<keyword evidence="4" id="KW-0472">Membrane</keyword>
<keyword evidence="7" id="KW-1185">Reference proteome</keyword>
<dbReference type="InterPro" id="IPR041522">
    <property type="entry name" value="CdaR_GGDEF"/>
</dbReference>
<dbReference type="RefSeq" id="WP_187029308.1">
    <property type="nucleotide sequence ID" value="NZ_AP023420.1"/>
</dbReference>
<dbReference type="GO" id="GO:0003700">
    <property type="term" value="F:DNA-binding transcription factor activity"/>
    <property type="evidence" value="ECO:0007669"/>
    <property type="project" value="InterPro"/>
</dbReference>
<evidence type="ECO:0000256" key="3">
    <source>
        <dbReference type="ARBA" id="ARBA00023163"/>
    </source>
</evidence>
<dbReference type="InterPro" id="IPR009057">
    <property type="entry name" value="Homeodomain-like_sf"/>
</dbReference>
<reference evidence="6" key="1">
    <citation type="submission" date="2020-09" db="EMBL/GenBank/DDBJ databases">
        <title>New species isolated from human feces.</title>
        <authorList>
            <person name="Kitahara M."/>
            <person name="Shigeno Y."/>
            <person name="Shime M."/>
            <person name="Matsumoto Y."/>
            <person name="Nakamura S."/>
            <person name="Motooka D."/>
            <person name="Fukuoka S."/>
            <person name="Nishikawa H."/>
            <person name="Benno Y."/>
        </authorList>
    </citation>
    <scope>NUCLEOTIDE SEQUENCE</scope>
    <source>
        <strain evidence="6">MM59</strain>
    </source>
</reference>
<organism evidence="6 7">
    <name type="scientific">Pusillibacter faecalis</name>
    <dbReference type="NCBI Taxonomy" id="2714358"/>
    <lineage>
        <taxon>Bacteria</taxon>
        <taxon>Bacillati</taxon>
        <taxon>Bacillota</taxon>
        <taxon>Clostridia</taxon>
        <taxon>Eubacteriales</taxon>
        <taxon>Oscillospiraceae</taxon>
        <taxon>Pusillibacter</taxon>
    </lineage>
</organism>
<keyword evidence="4" id="KW-0812">Transmembrane</keyword>
<dbReference type="Gene3D" id="1.10.10.60">
    <property type="entry name" value="Homeodomain-like"/>
    <property type="match status" value="2"/>
</dbReference>
<evidence type="ECO:0000313" key="7">
    <source>
        <dbReference type="Proteomes" id="UP000679848"/>
    </source>
</evidence>
<evidence type="ECO:0000313" key="6">
    <source>
        <dbReference type="EMBL" id="BCK84647.1"/>
    </source>
</evidence>
<dbReference type="PANTHER" id="PTHR43280:SF28">
    <property type="entry name" value="HTH-TYPE TRANSCRIPTIONAL ACTIVATOR RHAS"/>
    <property type="match status" value="1"/>
</dbReference>
<dbReference type="PANTHER" id="PTHR43280">
    <property type="entry name" value="ARAC-FAMILY TRANSCRIPTIONAL REGULATOR"/>
    <property type="match status" value="1"/>
</dbReference>
<dbReference type="Proteomes" id="UP000679848">
    <property type="component" value="Chromosome"/>
</dbReference>
<evidence type="ECO:0000259" key="5">
    <source>
        <dbReference type="PROSITE" id="PS01124"/>
    </source>
</evidence>
<dbReference type="AlphaFoldDB" id="A0A810QEF6"/>
<dbReference type="Pfam" id="PF12833">
    <property type="entry name" value="HTH_18"/>
    <property type="match status" value="1"/>
</dbReference>
<dbReference type="SMART" id="SM00342">
    <property type="entry name" value="HTH_ARAC"/>
    <property type="match status" value="1"/>
</dbReference>
<dbReference type="InterPro" id="IPR018062">
    <property type="entry name" value="HTH_AraC-typ_CS"/>
</dbReference>
<dbReference type="Pfam" id="PF17853">
    <property type="entry name" value="GGDEF_2"/>
    <property type="match status" value="1"/>
</dbReference>